<evidence type="ECO:0000313" key="1">
    <source>
        <dbReference type="EMBL" id="MBX40125.1"/>
    </source>
</evidence>
<name>A0A2P2NCC5_RHIMU</name>
<dbReference type="AlphaFoldDB" id="A0A2P2NCC5"/>
<organism evidence="1">
    <name type="scientific">Rhizophora mucronata</name>
    <name type="common">Asiatic mangrove</name>
    <dbReference type="NCBI Taxonomy" id="61149"/>
    <lineage>
        <taxon>Eukaryota</taxon>
        <taxon>Viridiplantae</taxon>
        <taxon>Streptophyta</taxon>
        <taxon>Embryophyta</taxon>
        <taxon>Tracheophyta</taxon>
        <taxon>Spermatophyta</taxon>
        <taxon>Magnoliopsida</taxon>
        <taxon>eudicotyledons</taxon>
        <taxon>Gunneridae</taxon>
        <taxon>Pentapetalae</taxon>
        <taxon>rosids</taxon>
        <taxon>fabids</taxon>
        <taxon>Malpighiales</taxon>
        <taxon>Rhizophoraceae</taxon>
        <taxon>Rhizophora</taxon>
    </lineage>
</organism>
<accession>A0A2P2NCC5</accession>
<dbReference type="EMBL" id="GGEC01059641">
    <property type="protein sequence ID" value="MBX40125.1"/>
    <property type="molecule type" value="Transcribed_RNA"/>
</dbReference>
<proteinExistence type="predicted"/>
<sequence>MQSLIHLCGLALGGIE</sequence>
<protein>
    <submittedName>
        <fullName evidence="1">Uncharacterized protein</fullName>
    </submittedName>
</protein>
<reference evidence="1" key="1">
    <citation type="submission" date="2018-02" db="EMBL/GenBank/DDBJ databases">
        <title>Rhizophora mucronata_Transcriptome.</title>
        <authorList>
            <person name="Meera S.P."/>
            <person name="Sreeshan A."/>
            <person name="Augustine A."/>
        </authorList>
    </citation>
    <scope>NUCLEOTIDE SEQUENCE</scope>
    <source>
        <tissue evidence="1">Leaf</tissue>
    </source>
</reference>